<dbReference type="GO" id="GO:0008610">
    <property type="term" value="P:lipid biosynthetic process"/>
    <property type="evidence" value="ECO:0007669"/>
    <property type="project" value="InterPro"/>
</dbReference>
<keyword evidence="4 5" id="KW-0472">Membrane</keyword>
<dbReference type="AlphaFoldDB" id="A0A8S1NAN4"/>
<comment type="caution">
    <text evidence="8">The sequence shown here is derived from an EMBL/GenBank/DDBJ whole genome shotgun (WGS) entry which is preliminary data.</text>
</comment>
<dbReference type="Proteomes" id="UP000688137">
    <property type="component" value="Unassembled WGS sequence"/>
</dbReference>
<dbReference type="InterPro" id="IPR050307">
    <property type="entry name" value="Sterol_Desaturase_Related"/>
</dbReference>
<dbReference type="EMBL" id="CAJJDM010000083">
    <property type="protein sequence ID" value="CAD8088309.1"/>
    <property type="molecule type" value="Genomic_DNA"/>
</dbReference>
<proteinExistence type="predicted"/>
<protein>
    <recommendedName>
        <fullName evidence="7">Fatty acid hydroxylase domain-containing protein</fullName>
    </recommendedName>
</protein>
<keyword evidence="3 5" id="KW-1133">Transmembrane helix</keyword>
<feature type="transmembrane region" description="Helical" evidence="5">
    <location>
        <begin position="56"/>
        <end position="75"/>
    </location>
</feature>
<dbReference type="InterPro" id="IPR006694">
    <property type="entry name" value="Fatty_acid_hydroxylase"/>
</dbReference>
<gene>
    <name evidence="8" type="ORF">PPRIM_AZ9-3.1.T0800191</name>
</gene>
<feature type="transmembrane region" description="Helical" evidence="5">
    <location>
        <begin position="134"/>
        <end position="156"/>
    </location>
</feature>
<evidence type="ECO:0000256" key="3">
    <source>
        <dbReference type="ARBA" id="ARBA00022989"/>
    </source>
</evidence>
<dbReference type="PANTHER" id="PTHR11863">
    <property type="entry name" value="STEROL DESATURASE"/>
    <property type="match status" value="1"/>
</dbReference>
<organism evidence="8 9">
    <name type="scientific">Paramecium primaurelia</name>
    <dbReference type="NCBI Taxonomy" id="5886"/>
    <lineage>
        <taxon>Eukaryota</taxon>
        <taxon>Sar</taxon>
        <taxon>Alveolata</taxon>
        <taxon>Ciliophora</taxon>
        <taxon>Intramacronucleata</taxon>
        <taxon>Oligohymenophorea</taxon>
        <taxon>Peniculida</taxon>
        <taxon>Parameciidae</taxon>
        <taxon>Paramecium</taxon>
    </lineage>
</organism>
<reference evidence="8" key="1">
    <citation type="submission" date="2021-01" db="EMBL/GenBank/DDBJ databases">
        <authorList>
            <consortium name="Genoscope - CEA"/>
            <person name="William W."/>
        </authorList>
    </citation>
    <scope>NUCLEOTIDE SEQUENCE</scope>
</reference>
<comment type="subcellular location">
    <subcellularLocation>
        <location evidence="1">Membrane</location>
    </subcellularLocation>
</comment>
<evidence type="ECO:0000256" key="1">
    <source>
        <dbReference type="ARBA" id="ARBA00004370"/>
    </source>
</evidence>
<feature type="transmembrane region" description="Helical" evidence="5">
    <location>
        <begin position="96"/>
        <end position="114"/>
    </location>
</feature>
<feature type="chain" id="PRO_5035817049" description="Fatty acid hydroxylase domain-containing protein" evidence="6">
    <location>
        <begin position="20"/>
        <end position="281"/>
    </location>
</feature>
<name>A0A8S1NAN4_PARPR</name>
<keyword evidence="9" id="KW-1185">Reference proteome</keyword>
<dbReference type="GO" id="GO:0005506">
    <property type="term" value="F:iron ion binding"/>
    <property type="evidence" value="ECO:0007669"/>
    <property type="project" value="InterPro"/>
</dbReference>
<dbReference type="GO" id="GO:0016020">
    <property type="term" value="C:membrane"/>
    <property type="evidence" value="ECO:0007669"/>
    <property type="project" value="UniProtKB-SubCell"/>
</dbReference>
<keyword evidence="2 5" id="KW-0812">Transmembrane</keyword>
<evidence type="ECO:0000256" key="6">
    <source>
        <dbReference type="SAM" id="SignalP"/>
    </source>
</evidence>
<evidence type="ECO:0000313" key="8">
    <source>
        <dbReference type="EMBL" id="CAD8088309.1"/>
    </source>
</evidence>
<evidence type="ECO:0000313" key="9">
    <source>
        <dbReference type="Proteomes" id="UP000688137"/>
    </source>
</evidence>
<keyword evidence="6" id="KW-0732">Signal</keyword>
<dbReference type="GO" id="GO:0016491">
    <property type="term" value="F:oxidoreductase activity"/>
    <property type="evidence" value="ECO:0007669"/>
    <property type="project" value="InterPro"/>
</dbReference>
<evidence type="ECO:0000256" key="5">
    <source>
        <dbReference type="SAM" id="Phobius"/>
    </source>
</evidence>
<evidence type="ECO:0000259" key="7">
    <source>
        <dbReference type="Pfam" id="PF04116"/>
    </source>
</evidence>
<dbReference type="Pfam" id="PF04116">
    <property type="entry name" value="FA_hydroxylase"/>
    <property type="match status" value="1"/>
</dbReference>
<sequence>MKVVFQICIISLLLTTCYAFNIHQYANMLPGLKLPPNTKTRVLIIDTFEDFLWANLYVGLFYYFSYLATGAALEFTNPIPKSTFRMKNMKLEISRGVQALFWVLLSATIFMWKIEPLTPYYGYYETHDFGLKEWLIGLFVYSIGFDFYFYVTHIILHQPFFWKYIHKQHHEFIEPTAFAQDAVHPIEAIVQGPLGHFFPCLFYPIPPVWHHFFGFLTAVYAQAAHDGRWDPFGHINHHFYVTCNYGIWGVCDRIFQTNHSSSRFPVRYVPSWEKDAKKLKQ</sequence>
<evidence type="ECO:0000256" key="4">
    <source>
        <dbReference type="ARBA" id="ARBA00023136"/>
    </source>
</evidence>
<dbReference type="OMA" id="VNFGLYW"/>
<feature type="domain" description="Fatty acid hydroxylase" evidence="7">
    <location>
        <begin position="139"/>
        <end position="257"/>
    </location>
</feature>
<evidence type="ECO:0000256" key="2">
    <source>
        <dbReference type="ARBA" id="ARBA00022692"/>
    </source>
</evidence>
<feature type="signal peptide" evidence="6">
    <location>
        <begin position="1"/>
        <end position="19"/>
    </location>
</feature>
<accession>A0A8S1NAN4</accession>